<name>A0A8S1TIH1_PAROT</name>
<gene>
    <name evidence="2" type="ORF">POCTA_138.1.T0250197</name>
</gene>
<proteinExistence type="predicted"/>
<evidence type="ECO:0000256" key="1">
    <source>
        <dbReference type="SAM" id="Coils"/>
    </source>
</evidence>
<feature type="coiled-coil region" evidence="1">
    <location>
        <begin position="76"/>
        <end position="131"/>
    </location>
</feature>
<dbReference type="Proteomes" id="UP000683925">
    <property type="component" value="Unassembled WGS sequence"/>
</dbReference>
<protein>
    <submittedName>
        <fullName evidence="2">Uncharacterized protein</fullName>
    </submittedName>
</protein>
<sequence length="200" mass="23055">MNNNAAITLTIEELVQLLLSPQLPNIQSSLLSLCQFEIRNNHSEVNKDISINKQEQFNHNHQSNTNNTSLLLLNKINGLQIENDNLKNKLEQQIIQQNSLQEQLNQYLSQQQQLKQDNHILQKKMDEIQISYNNTKVIKNRHDATSKSVHQDQKRIVLVKPLALNQPLLKFSGCSGVVTQYPFRNSKRNPNNIQTARSNQ</sequence>
<accession>A0A8S1TIH1</accession>
<dbReference type="OMA" id="IKNRHDA"/>
<comment type="caution">
    <text evidence="2">The sequence shown here is derived from an EMBL/GenBank/DDBJ whole genome shotgun (WGS) entry which is preliminary data.</text>
</comment>
<organism evidence="2 3">
    <name type="scientific">Paramecium octaurelia</name>
    <dbReference type="NCBI Taxonomy" id="43137"/>
    <lineage>
        <taxon>Eukaryota</taxon>
        <taxon>Sar</taxon>
        <taxon>Alveolata</taxon>
        <taxon>Ciliophora</taxon>
        <taxon>Intramacronucleata</taxon>
        <taxon>Oligohymenophorea</taxon>
        <taxon>Peniculida</taxon>
        <taxon>Parameciidae</taxon>
        <taxon>Paramecium</taxon>
    </lineage>
</organism>
<keyword evidence="3" id="KW-1185">Reference proteome</keyword>
<keyword evidence="1" id="KW-0175">Coiled coil</keyword>
<dbReference type="OrthoDB" id="10380024at2759"/>
<evidence type="ECO:0000313" key="2">
    <source>
        <dbReference type="EMBL" id="CAD8151617.1"/>
    </source>
</evidence>
<evidence type="ECO:0000313" key="3">
    <source>
        <dbReference type="Proteomes" id="UP000683925"/>
    </source>
</evidence>
<dbReference type="EMBL" id="CAJJDP010000025">
    <property type="protein sequence ID" value="CAD8151617.1"/>
    <property type="molecule type" value="Genomic_DNA"/>
</dbReference>
<dbReference type="AlphaFoldDB" id="A0A8S1TIH1"/>
<reference evidence="2" key="1">
    <citation type="submission" date="2021-01" db="EMBL/GenBank/DDBJ databases">
        <authorList>
            <consortium name="Genoscope - CEA"/>
            <person name="William W."/>
        </authorList>
    </citation>
    <scope>NUCLEOTIDE SEQUENCE</scope>
</reference>